<dbReference type="AlphaFoldDB" id="L1J5Y4"/>
<accession>L1J5Y4</accession>
<gene>
    <name evidence="1" type="ORF">GUITHDRAFT_110028</name>
</gene>
<reference evidence="1 3" key="1">
    <citation type="journal article" date="2012" name="Nature">
        <title>Algal genomes reveal evolutionary mosaicism and the fate of nucleomorphs.</title>
        <authorList>
            <consortium name="DOE Joint Genome Institute"/>
            <person name="Curtis B.A."/>
            <person name="Tanifuji G."/>
            <person name="Burki F."/>
            <person name="Gruber A."/>
            <person name="Irimia M."/>
            <person name="Maruyama S."/>
            <person name="Arias M.C."/>
            <person name="Ball S.G."/>
            <person name="Gile G.H."/>
            <person name="Hirakawa Y."/>
            <person name="Hopkins J.F."/>
            <person name="Kuo A."/>
            <person name="Rensing S.A."/>
            <person name="Schmutz J."/>
            <person name="Symeonidi A."/>
            <person name="Elias M."/>
            <person name="Eveleigh R.J."/>
            <person name="Herman E.K."/>
            <person name="Klute M.J."/>
            <person name="Nakayama T."/>
            <person name="Obornik M."/>
            <person name="Reyes-Prieto A."/>
            <person name="Armbrust E.V."/>
            <person name="Aves S.J."/>
            <person name="Beiko R.G."/>
            <person name="Coutinho P."/>
            <person name="Dacks J.B."/>
            <person name="Durnford D.G."/>
            <person name="Fast N.M."/>
            <person name="Green B.R."/>
            <person name="Grisdale C.J."/>
            <person name="Hempel F."/>
            <person name="Henrissat B."/>
            <person name="Hoppner M.P."/>
            <person name="Ishida K."/>
            <person name="Kim E."/>
            <person name="Koreny L."/>
            <person name="Kroth P.G."/>
            <person name="Liu Y."/>
            <person name="Malik S.B."/>
            <person name="Maier U.G."/>
            <person name="McRose D."/>
            <person name="Mock T."/>
            <person name="Neilson J.A."/>
            <person name="Onodera N.T."/>
            <person name="Poole A.M."/>
            <person name="Pritham E.J."/>
            <person name="Richards T.A."/>
            <person name="Rocap G."/>
            <person name="Roy S.W."/>
            <person name="Sarai C."/>
            <person name="Schaack S."/>
            <person name="Shirato S."/>
            <person name="Slamovits C.H."/>
            <person name="Spencer D.F."/>
            <person name="Suzuki S."/>
            <person name="Worden A.Z."/>
            <person name="Zauner S."/>
            <person name="Barry K."/>
            <person name="Bell C."/>
            <person name="Bharti A.K."/>
            <person name="Crow J.A."/>
            <person name="Grimwood J."/>
            <person name="Kramer R."/>
            <person name="Lindquist E."/>
            <person name="Lucas S."/>
            <person name="Salamov A."/>
            <person name="McFadden G.I."/>
            <person name="Lane C.E."/>
            <person name="Keeling P.J."/>
            <person name="Gray M.W."/>
            <person name="Grigoriev I.V."/>
            <person name="Archibald J.M."/>
        </authorList>
    </citation>
    <scope>NUCLEOTIDE SEQUENCE</scope>
    <source>
        <strain evidence="1 3">CCMP2712</strain>
    </source>
</reference>
<evidence type="ECO:0000313" key="3">
    <source>
        <dbReference type="Proteomes" id="UP000011087"/>
    </source>
</evidence>
<dbReference type="KEGG" id="gtt:GUITHDRAFT_110028"/>
<dbReference type="HOGENOM" id="CLU_772630_0_0_1"/>
<sequence>MLSFEERIRRYVKKSKNKTIKKDTLDFISEILKRFLDRLIDRSLQIMEECRRKSFKGRVICNGTVYMIPTFLIEFGVSQHTCDVTASYERMLEKGLTELEALKRARGMAFNVDMYKEIIESKAKNNIRVKMDAYIVLDATMKYAINTLFDEIQSGCSRSDVSDAIIREMLLRYILGPFIDLKPTPYKRTRIVSEYDILDDKSQDQLMKNNHHDMIRLGRGTHAMIKENVVAYMDEVMRAVLDVSEGKEVLGVEDCISGINQKNIRIEMVNDMRIVIENAKKHKYGYTPESYEELKSFTDEILKTYGCEVILDEEAKWLIYCIYKEYLFRLFEAITDIVLMENLDVARRKDVMFVIECQK</sequence>
<dbReference type="Proteomes" id="UP000011087">
    <property type="component" value="Unassembled WGS sequence"/>
</dbReference>
<reference evidence="2" key="3">
    <citation type="submission" date="2016-03" db="UniProtKB">
        <authorList>
            <consortium name="EnsemblProtists"/>
        </authorList>
    </citation>
    <scope>IDENTIFICATION</scope>
</reference>
<dbReference type="PaxDb" id="55529-EKX43916"/>
<proteinExistence type="predicted"/>
<evidence type="ECO:0000313" key="2">
    <source>
        <dbReference type="EnsemblProtists" id="EKX43916"/>
    </source>
</evidence>
<name>L1J5Y4_GUITC</name>
<keyword evidence="3" id="KW-1185">Reference proteome</keyword>
<evidence type="ECO:0000313" key="1">
    <source>
        <dbReference type="EMBL" id="EKX43916.1"/>
    </source>
</evidence>
<organism evidence="1">
    <name type="scientific">Guillardia theta (strain CCMP2712)</name>
    <name type="common">Cryptophyte</name>
    <dbReference type="NCBI Taxonomy" id="905079"/>
    <lineage>
        <taxon>Eukaryota</taxon>
        <taxon>Cryptophyceae</taxon>
        <taxon>Pyrenomonadales</taxon>
        <taxon>Geminigeraceae</taxon>
        <taxon>Guillardia</taxon>
    </lineage>
</organism>
<dbReference type="EMBL" id="JH993007">
    <property type="protein sequence ID" value="EKX43916.1"/>
    <property type="molecule type" value="Genomic_DNA"/>
</dbReference>
<protein>
    <submittedName>
        <fullName evidence="1 2">Uncharacterized protein</fullName>
    </submittedName>
</protein>
<dbReference type="GeneID" id="17300656"/>
<dbReference type="RefSeq" id="XP_005830896.1">
    <property type="nucleotide sequence ID" value="XM_005830839.1"/>
</dbReference>
<reference evidence="3" key="2">
    <citation type="submission" date="2012-11" db="EMBL/GenBank/DDBJ databases">
        <authorList>
            <person name="Kuo A."/>
            <person name="Curtis B.A."/>
            <person name="Tanifuji G."/>
            <person name="Burki F."/>
            <person name="Gruber A."/>
            <person name="Irimia M."/>
            <person name="Maruyama S."/>
            <person name="Arias M.C."/>
            <person name="Ball S.G."/>
            <person name="Gile G.H."/>
            <person name="Hirakawa Y."/>
            <person name="Hopkins J.F."/>
            <person name="Rensing S.A."/>
            <person name="Schmutz J."/>
            <person name="Symeonidi A."/>
            <person name="Elias M."/>
            <person name="Eveleigh R.J."/>
            <person name="Herman E.K."/>
            <person name="Klute M.J."/>
            <person name="Nakayama T."/>
            <person name="Obornik M."/>
            <person name="Reyes-Prieto A."/>
            <person name="Armbrust E.V."/>
            <person name="Aves S.J."/>
            <person name="Beiko R.G."/>
            <person name="Coutinho P."/>
            <person name="Dacks J.B."/>
            <person name="Durnford D.G."/>
            <person name="Fast N.M."/>
            <person name="Green B.R."/>
            <person name="Grisdale C."/>
            <person name="Hempe F."/>
            <person name="Henrissat B."/>
            <person name="Hoppner M.P."/>
            <person name="Ishida K.-I."/>
            <person name="Kim E."/>
            <person name="Koreny L."/>
            <person name="Kroth P.G."/>
            <person name="Liu Y."/>
            <person name="Malik S.-B."/>
            <person name="Maier U.G."/>
            <person name="McRose D."/>
            <person name="Mock T."/>
            <person name="Neilson J.A."/>
            <person name="Onodera N.T."/>
            <person name="Poole A.M."/>
            <person name="Pritham E.J."/>
            <person name="Richards T.A."/>
            <person name="Rocap G."/>
            <person name="Roy S.W."/>
            <person name="Sarai C."/>
            <person name="Schaack S."/>
            <person name="Shirato S."/>
            <person name="Slamovits C.H."/>
            <person name="Spencer D.F."/>
            <person name="Suzuki S."/>
            <person name="Worden A.Z."/>
            <person name="Zauner S."/>
            <person name="Barry K."/>
            <person name="Bell C."/>
            <person name="Bharti A.K."/>
            <person name="Crow J.A."/>
            <person name="Grimwood J."/>
            <person name="Kramer R."/>
            <person name="Lindquist E."/>
            <person name="Lucas S."/>
            <person name="Salamov A."/>
            <person name="McFadden G.I."/>
            <person name="Lane C.E."/>
            <person name="Keeling P.J."/>
            <person name="Gray M.W."/>
            <person name="Grigoriev I.V."/>
            <person name="Archibald J.M."/>
        </authorList>
    </citation>
    <scope>NUCLEOTIDE SEQUENCE</scope>
    <source>
        <strain evidence="3">CCMP2712</strain>
    </source>
</reference>
<dbReference type="EnsemblProtists" id="EKX43916">
    <property type="protein sequence ID" value="EKX43916"/>
    <property type="gene ID" value="GUITHDRAFT_110028"/>
</dbReference>